<dbReference type="OrthoDB" id="679789at2"/>
<feature type="transmembrane region" description="Helical" evidence="8">
    <location>
        <begin position="20"/>
        <end position="39"/>
    </location>
</feature>
<dbReference type="EMBL" id="QJTD01000001">
    <property type="protein sequence ID" value="PYE83630.1"/>
    <property type="molecule type" value="Genomic_DNA"/>
</dbReference>
<dbReference type="SUPFAM" id="SSF81452">
    <property type="entry name" value="Cytochrome c oxidase subunit III-like"/>
    <property type="match status" value="1"/>
</dbReference>
<proteinExistence type="inferred from homology"/>
<dbReference type="Pfam" id="PF00510">
    <property type="entry name" value="COX3"/>
    <property type="match status" value="1"/>
</dbReference>
<dbReference type="Gene3D" id="1.20.120.80">
    <property type="entry name" value="Cytochrome c oxidase, subunit III, four-helix bundle"/>
    <property type="match status" value="1"/>
</dbReference>
<evidence type="ECO:0000256" key="4">
    <source>
        <dbReference type="ARBA" id="ARBA00022692"/>
    </source>
</evidence>
<dbReference type="InterPro" id="IPR000298">
    <property type="entry name" value="Cyt_c_oxidase-like_su3"/>
</dbReference>
<keyword evidence="5 8" id="KW-1133">Transmembrane helix</keyword>
<comment type="subcellular location">
    <subcellularLocation>
        <location evidence="1 7">Cell membrane</location>
        <topology evidence="1 7">Multi-pass membrane protein</topology>
    </subcellularLocation>
</comment>
<name>A0A2V4XJY0_9FLAO</name>
<feature type="transmembrane region" description="Helical" evidence="8">
    <location>
        <begin position="59"/>
        <end position="77"/>
    </location>
</feature>
<sequence>MDLTQGSHQEKRSRSRKMMLWFGIGSLIMSFAGLISAFIVSSKQRRNEDWLVDFQLPDAFFVSLILILLSSLTFILGKRALKQNNMKMVTIYLWATLALGIGFVISQFAGFGEIIATGYNFTGPTSNITMSYIYVIAILHIAHVIAGLICLIVVIYNHFKQKYNSNNMLGFELAANFWHFIDMLWLVLFLFLYFFRYII</sequence>
<dbReference type="GO" id="GO:0019646">
    <property type="term" value="P:aerobic electron transport chain"/>
    <property type="evidence" value="ECO:0007669"/>
    <property type="project" value="InterPro"/>
</dbReference>
<evidence type="ECO:0000259" key="9">
    <source>
        <dbReference type="PROSITE" id="PS50253"/>
    </source>
</evidence>
<keyword evidence="6 8" id="KW-0472">Membrane</keyword>
<dbReference type="Proteomes" id="UP000248054">
    <property type="component" value="Unassembled WGS sequence"/>
</dbReference>
<reference evidence="10 11" key="1">
    <citation type="submission" date="2018-06" db="EMBL/GenBank/DDBJ databases">
        <title>Genomic Encyclopedia of Type Strains, Phase III (KMG-III): the genomes of soil and plant-associated and newly described type strains.</title>
        <authorList>
            <person name="Whitman W."/>
        </authorList>
    </citation>
    <scope>NUCLEOTIDE SEQUENCE [LARGE SCALE GENOMIC DNA]</scope>
    <source>
        <strain evidence="10 11">CECT 7945</strain>
    </source>
</reference>
<dbReference type="GO" id="GO:0004129">
    <property type="term" value="F:cytochrome-c oxidase activity"/>
    <property type="evidence" value="ECO:0007669"/>
    <property type="project" value="InterPro"/>
</dbReference>
<dbReference type="PANTHER" id="PTHR11403:SF2">
    <property type="entry name" value="CYTOCHROME BO(3) UBIQUINOL OXIDASE SUBUNIT 3"/>
    <property type="match status" value="1"/>
</dbReference>
<feature type="transmembrane region" description="Helical" evidence="8">
    <location>
        <begin position="89"/>
        <end position="111"/>
    </location>
</feature>
<keyword evidence="11" id="KW-1185">Reference proteome</keyword>
<dbReference type="PANTHER" id="PTHR11403">
    <property type="entry name" value="CYTOCHROME C OXIDASE SUBUNIT III"/>
    <property type="match status" value="1"/>
</dbReference>
<organism evidence="10 11">
    <name type="scientific">Winogradskyella epiphytica</name>
    <dbReference type="NCBI Taxonomy" id="262005"/>
    <lineage>
        <taxon>Bacteria</taxon>
        <taxon>Pseudomonadati</taxon>
        <taxon>Bacteroidota</taxon>
        <taxon>Flavobacteriia</taxon>
        <taxon>Flavobacteriales</taxon>
        <taxon>Flavobacteriaceae</taxon>
        <taxon>Winogradskyella</taxon>
    </lineage>
</organism>
<dbReference type="AlphaFoldDB" id="A0A2V4XJY0"/>
<comment type="caution">
    <text evidence="10">The sequence shown here is derived from an EMBL/GenBank/DDBJ whole genome shotgun (WGS) entry which is preliminary data.</text>
</comment>
<keyword evidence="3" id="KW-1003">Cell membrane</keyword>
<dbReference type="CDD" id="cd00386">
    <property type="entry name" value="Heme_Cu_Oxidase_III_like"/>
    <property type="match status" value="1"/>
</dbReference>
<gene>
    <name evidence="10" type="ORF">DFQ11_1011069</name>
</gene>
<dbReference type="GO" id="GO:0005886">
    <property type="term" value="C:plasma membrane"/>
    <property type="evidence" value="ECO:0007669"/>
    <property type="project" value="UniProtKB-SubCell"/>
</dbReference>
<feature type="domain" description="Heme-copper oxidase subunit III family profile" evidence="9">
    <location>
        <begin position="1"/>
        <end position="197"/>
    </location>
</feature>
<evidence type="ECO:0000256" key="6">
    <source>
        <dbReference type="ARBA" id="ARBA00023136"/>
    </source>
</evidence>
<dbReference type="PROSITE" id="PS50253">
    <property type="entry name" value="COX3"/>
    <property type="match status" value="1"/>
</dbReference>
<evidence type="ECO:0000256" key="3">
    <source>
        <dbReference type="ARBA" id="ARBA00022475"/>
    </source>
</evidence>
<keyword evidence="4 7" id="KW-0812">Transmembrane</keyword>
<accession>A0A2V4XJY0</accession>
<dbReference type="InterPro" id="IPR013833">
    <property type="entry name" value="Cyt_c_oxidase_su3_a-hlx"/>
</dbReference>
<feature type="transmembrane region" description="Helical" evidence="8">
    <location>
        <begin position="177"/>
        <end position="198"/>
    </location>
</feature>
<comment type="similarity">
    <text evidence="2 7">Belongs to the cytochrome c oxidase subunit 3 family.</text>
</comment>
<evidence type="ECO:0000256" key="1">
    <source>
        <dbReference type="ARBA" id="ARBA00004651"/>
    </source>
</evidence>
<evidence type="ECO:0000256" key="5">
    <source>
        <dbReference type="ARBA" id="ARBA00022989"/>
    </source>
</evidence>
<evidence type="ECO:0000256" key="8">
    <source>
        <dbReference type="SAM" id="Phobius"/>
    </source>
</evidence>
<protein>
    <submittedName>
        <fullName evidence="10">Cytochrome c oxidase subunit 3</fullName>
    </submittedName>
</protein>
<evidence type="ECO:0000256" key="7">
    <source>
        <dbReference type="RuleBase" id="RU003376"/>
    </source>
</evidence>
<dbReference type="InterPro" id="IPR035973">
    <property type="entry name" value="Cyt_c_oxidase_su3-like_sf"/>
</dbReference>
<dbReference type="RefSeq" id="WP_110474766.1">
    <property type="nucleotide sequence ID" value="NZ_BMWQ01000001.1"/>
</dbReference>
<evidence type="ECO:0000313" key="11">
    <source>
        <dbReference type="Proteomes" id="UP000248054"/>
    </source>
</evidence>
<evidence type="ECO:0000256" key="2">
    <source>
        <dbReference type="ARBA" id="ARBA00010581"/>
    </source>
</evidence>
<evidence type="ECO:0000313" key="10">
    <source>
        <dbReference type="EMBL" id="PYE83630.1"/>
    </source>
</evidence>
<feature type="transmembrane region" description="Helical" evidence="8">
    <location>
        <begin position="131"/>
        <end position="156"/>
    </location>
</feature>
<dbReference type="InterPro" id="IPR024791">
    <property type="entry name" value="Cyt_c/ubiquinol_Oxase_su3"/>
</dbReference>